<dbReference type="AlphaFoldDB" id="A0A176RWA0"/>
<dbReference type="Proteomes" id="UP000076962">
    <property type="component" value="Unassembled WGS sequence"/>
</dbReference>
<sequence length="278" mass="32217">MRGRQAKIEFEYSIKEDEARALNEVFHALNQNEPFRFNGDEPPLVVPACVTWEMPTWKQYERSDFSVSSNGVEVLGARGQTARAVSMNLIRHSLFERVGGVCYIEQRRSLRAVKNYSLQPNTDDLPSDDILSRLNIYYRKHQTWNEEKYGESYWCKIQKLFNQVCLPTQLVRVESGPDFDTLIVKKNNTEYDLLQMSSGEHQILSVLVGLVAETAVNSMVLIDEVELHLHPVWQRKLVQALREDKSDNQYIFTTHSPFVKQLFFEDEIIELGDLGEQV</sequence>
<dbReference type="InterPro" id="IPR027417">
    <property type="entry name" value="P-loop_NTPase"/>
</dbReference>
<evidence type="ECO:0000313" key="3">
    <source>
        <dbReference type="Proteomes" id="UP000076962"/>
    </source>
</evidence>
<dbReference type="Gene3D" id="3.40.50.300">
    <property type="entry name" value="P-loop containing nucleotide triphosphate hydrolases"/>
    <property type="match status" value="1"/>
</dbReference>
<name>A0A176RWA0_9GAMM</name>
<dbReference type="PANTHER" id="PTHR43581">
    <property type="entry name" value="ATP/GTP PHOSPHATASE"/>
    <property type="match status" value="1"/>
</dbReference>
<organism evidence="2 3">
    <name type="scientific">Candidatus Thiomargarita nelsonii</name>
    <dbReference type="NCBI Taxonomy" id="1003181"/>
    <lineage>
        <taxon>Bacteria</taxon>
        <taxon>Pseudomonadati</taxon>
        <taxon>Pseudomonadota</taxon>
        <taxon>Gammaproteobacteria</taxon>
        <taxon>Thiotrichales</taxon>
        <taxon>Thiotrichaceae</taxon>
        <taxon>Thiomargarita</taxon>
    </lineage>
</organism>
<keyword evidence="3" id="KW-1185">Reference proteome</keyword>
<dbReference type="SUPFAM" id="SSF52540">
    <property type="entry name" value="P-loop containing nucleoside triphosphate hydrolases"/>
    <property type="match status" value="1"/>
</dbReference>
<dbReference type="Pfam" id="PF13304">
    <property type="entry name" value="AAA_21"/>
    <property type="match status" value="1"/>
</dbReference>
<feature type="domain" description="ATPase AAA-type core" evidence="1">
    <location>
        <begin position="147"/>
        <end position="259"/>
    </location>
</feature>
<dbReference type="InterPro" id="IPR003959">
    <property type="entry name" value="ATPase_AAA_core"/>
</dbReference>
<dbReference type="GO" id="GO:0005524">
    <property type="term" value="F:ATP binding"/>
    <property type="evidence" value="ECO:0007669"/>
    <property type="project" value="InterPro"/>
</dbReference>
<gene>
    <name evidence="2" type="ORF">THIOM_004306</name>
</gene>
<evidence type="ECO:0000259" key="1">
    <source>
        <dbReference type="Pfam" id="PF13304"/>
    </source>
</evidence>
<protein>
    <submittedName>
        <fullName evidence="2">AAA ATPase</fullName>
    </submittedName>
</protein>
<dbReference type="GO" id="GO:0016887">
    <property type="term" value="F:ATP hydrolysis activity"/>
    <property type="evidence" value="ECO:0007669"/>
    <property type="project" value="InterPro"/>
</dbReference>
<dbReference type="PATRIC" id="fig|1003181.4.peg.5668"/>
<dbReference type="PANTHER" id="PTHR43581:SF2">
    <property type="entry name" value="EXCINUCLEASE ATPASE SUBUNIT"/>
    <property type="match status" value="1"/>
</dbReference>
<proteinExistence type="predicted"/>
<dbReference type="EMBL" id="LUTY01002578">
    <property type="protein sequence ID" value="OAD20014.1"/>
    <property type="molecule type" value="Genomic_DNA"/>
</dbReference>
<reference evidence="2 3" key="1">
    <citation type="submission" date="2016-05" db="EMBL/GenBank/DDBJ databases">
        <title>Single-cell genome of chain-forming Candidatus Thiomargarita nelsonii and comparison to other large sulfur-oxidizing bacteria.</title>
        <authorList>
            <person name="Winkel M."/>
            <person name="Salman V."/>
            <person name="Woyke T."/>
            <person name="Schulz-Vogt H."/>
            <person name="Richter M."/>
            <person name="Flood B."/>
            <person name="Bailey J."/>
            <person name="Amann R."/>
            <person name="Mussmann M."/>
        </authorList>
    </citation>
    <scope>NUCLEOTIDE SEQUENCE [LARGE SCALE GENOMIC DNA]</scope>
    <source>
        <strain evidence="2 3">THI036</strain>
    </source>
</reference>
<dbReference type="InterPro" id="IPR051396">
    <property type="entry name" value="Bact_Antivir_Def_Nuclease"/>
</dbReference>
<comment type="caution">
    <text evidence="2">The sequence shown here is derived from an EMBL/GenBank/DDBJ whole genome shotgun (WGS) entry which is preliminary data.</text>
</comment>
<evidence type="ECO:0000313" key="2">
    <source>
        <dbReference type="EMBL" id="OAD20014.1"/>
    </source>
</evidence>
<accession>A0A176RWA0</accession>